<organism evidence="2 3">
    <name type="scientific">Pristionchus entomophagus</name>
    <dbReference type="NCBI Taxonomy" id="358040"/>
    <lineage>
        <taxon>Eukaryota</taxon>
        <taxon>Metazoa</taxon>
        <taxon>Ecdysozoa</taxon>
        <taxon>Nematoda</taxon>
        <taxon>Chromadorea</taxon>
        <taxon>Rhabditida</taxon>
        <taxon>Rhabditina</taxon>
        <taxon>Diplogasteromorpha</taxon>
        <taxon>Diplogasteroidea</taxon>
        <taxon>Neodiplogasteridae</taxon>
        <taxon>Pristionchus</taxon>
    </lineage>
</organism>
<feature type="compositionally biased region" description="Polar residues" evidence="1">
    <location>
        <begin position="141"/>
        <end position="159"/>
    </location>
</feature>
<name>A0AAV5UN95_9BILA</name>
<sequence>AAAAAAAASAPQTRKGGKKAMMGKWTADQVNSALRQYPQHANQVAQLASQYTFPECFALLAKSGPTLDAALAASAACGAPWPAFPIAAGPSTSAPPPAAERGRTLARAALTQKENAVKRGNRSLTTLSYKQPQPTPSTSQLQATLQHAKNSAPQPSTSQ</sequence>
<evidence type="ECO:0000313" key="3">
    <source>
        <dbReference type="Proteomes" id="UP001432027"/>
    </source>
</evidence>
<dbReference type="EMBL" id="BTSX01000006">
    <property type="protein sequence ID" value="GMT07767.1"/>
    <property type="molecule type" value="Genomic_DNA"/>
</dbReference>
<evidence type="ECO:0000313" key="2">
    <source>
        <dbReference type="EMBL" id="GMT07767.1"/>
    </source>
</evidence>
<keyword evidence="3" id="KW-1185">Reference proteome</keyword>
<feature type="region of interest" description="Disordered" evidence="1">
    <location>
        <begin position="1"/>
        <end position="21"/>
    </location>
</feature>
<dbReference type="Proteomes" id="UP001432027">
    <property type="component" value="Unassembled WGS sequence"/>
</dbReference>
<gene>
    <name evidence="2" type="ORF">PENTCL1PPCAC_29941</name>
</gene>
<protein>
    <submittedName>
        <fullName evidence="2">Uncharacterized protein</fullName>
    </submittedName>
</protein>
<evidence type="ECO:0000256" key="1">
    <source>
        <dbReference type="SAM" id="MobiDB-lite"/>
    </source>
</evidence>
<reference evidence="2" key="1">
    <citation type="submission" date="2023-10" db="EMBL/GenBank/DDBJ databases">
        <title>Genome assembly of Pristionchus species.</title>
        <authorList>
            <person name="Yoshida K."/>
            <person name="Sommer R.J."/>
        </authorList>
    </citation>
    <scope>NUCLEOTIDE SEQUENCE</scope>
    <source>
        <strain evidence="2">RS0144</strain>
    </source>
</reference>
<accession>A0AAV5UN95</accession>
<proteinExistence type="predicted"/>
<dbReference type="AlphaFoldDB" id="A0AAV5UN95"/>
<feature type="non-terminal residue" evidence="2">
    <location>
        <position position="1"/>
    </location>
</feature>
<feature type="compositionally biased region" description="Low complexity" evidence="1">
    <location>
        <begin position="1"/>
        <end position="10"/>
    </location>
</feature>
<feature type="non-terminal residue" evidence="2">
    <location>
        <position position="159"/>
    </location>
</feature>
<comment type="caution">
    <text evidence="2">The sequence shown here is derived from an EMBL/GenBank/DDBJ whole genome shotgun (WGS) entry which is preliminary data.</text>
</comment>
<feature type="region of interest" description="Disordered" evidence="1">
    <location>
        <begin position="111"/>
        <end position="159"/>
    </location>
</feature>